<dbReference type="AlphaFoldDB" id="A0A367IZM4"/>
<dbReference type="Proteomes" id="UP000253551">
    <property type="component" value="Unassembled WGS sequence"/>
</dbReference>
<comment type="caution">
    <text evidence="1">The sequence shown here is derived from an EMBL/GenBank/DDBJ whole genome shotgun (WGS) entry which is preliminary data.</text>
</comment>
<evidence type="ECO:0000313" key="2">
    <source>
        <dbReference type="Proteomes" id="UP000253551"/>
    </source>
</evidence>
<dbReference type="EMBL" id="PJQM01004846">
    <property type="protein sequence ID" value="RCH83137.1"/>
    <property type="molecule type" value="Genomic_DNA"/>
</dbReference>
<sequence>MVEHRTVDAVQNAANEAIIYQAEMQVEAINEARKRRKVNREIETESKADKEVDESDSISVIGFRRSLMYSVRVIGLQYCSKKLKDLNGIERYYAKLSLNSIVDIHDDKYMALLNLSDKAVEDLKARFKTSSLIIPKVNDILIKAYKKAEDMPYMQRYAYFTTNQFNHLGDNRIKMSIMATIYKVLSHENSILAKWKSASEWTLIVKIWSNIFESLFEDTAIDLVWGDTKNELLKVDLRLCLNYGGKLYDLSNIEFKKNGNEQKLVKADSAKVLIEGKTIMNKLFEIYNVDFQEATKMKIVVGQACGLKLVFSELRLNAPGCYMPAQYGRTIKYPYNNQSAKTFGEKSLEQLFCYKEMILEEARSLKSNLQKDDSNFGSQSTIQEQTFVKRSYIIPDKAIKWPIVNDDFFKS</sequence>
<protein>
    <submittedName>
        <fullName evidence="1">Uncharacterized protein</fullName>
    </submittedName>
</protein>
<accession>A0A367IZM4</accession>
<proteinExistence type="predicted"/>
<gene>
    <name evidence="1" type="ORF">CU098_005782</name>
</gene>
<reference evidence="1 2" key="1">
    <citation type="journal article" date="2018" name="G3 (Bethesda)">
        <title>Phylogenetic and Phylogenomic Definition of Rhizopus Species.</title>
        <authorList>
            <person name="Gryganskyi A.P."/>
            <person name="Golan J."/>
            <person name="Dolatabadi S."/>
            <person name="Mondo S."/>
            <person name="Robb S."/>
            <person name="Idnurm A."/>
            <person name="Muszewska A."/>
            <person name="Steczkiewicz K."/>
            <person name="Masonjones S."/>
            <person name="Liao H.L."/>
            <person name="Gajdeczka M.T."/>
            <person name="Anike F."/>
            <person name="Vuek A."/>
            <person name="Anishchenko I.M."/>
            <person name="Voigt K."/>
            <person name="de Hoog G.S."/>
            <person name="Smith M.E."/>
            <person name="Heitman J."/>
            <person name="Vilgalys R."/>
            <person name="Stajich J.E."/>
        </authorList>
    </citation>
    <scope>NUCLEOTIDE SEQUENCE [LARGE SCALE GENOMIC DNA]</scope>
    <source>
        <strain evidence="1 2">LSU 92-RS-03</strain>
    </source>
</reference>
<keyword evidence="2" id="KW-1185">Reference proteome</keyword>
<name>A0A367IZM4_RHIST</name>
<dbReference type="OrthoDB" id="2244979at2759"/>
<evidence type="ECO:0000313" key="1">
    <source>
        <dbReference type="EMBL" id="RCH83137.1"/>
    </source>
</evidence>
<organism evidence="1 2">
    <name type="scientific">Rhizopus stolonifer</name>
    <name type="common">Rhizopus nigricans</name>
    <dbReference type="NCBI Taxonomy" id="4846"/>
    <lineage>
        <taxon>Eukaryota</taxon>
        <taxon>Fungi</taxon>
        <taxon>Fungi incertae sedis</taxon>
        <taxon>Mucoromycota</taxon>
        <taxon>Mucoromycotina</taxon>
        <taxon>Mucoromycetes</taxon>
        <taxon>Mucorales</taxon>
        <taxon>Mucorineae</taxon>
        <taxon>Rhizopodaceae</taxon>
        <taxon>Rhizopus</taxon>
    </lineage>
</organism>